<accession>F9XLS5</accession>
<dbReference type="AlphaFoldDB" id="F9XLS5"/>
<dbReference type="Proteomes" id="UP000008062">
    <property type="component" value="Chromosome 10"/>
</dbReference>
<feature type="non-terminal residue" evidence="1">
    <location>
        <position position="55"/>
    </location>
</feature>
<dbReference type="InParanoid" id="F9XLS5"/>
<keyword evidence="2" id="KW-1185">Reference proteome</keyword>
<proteinExistence type="predicted"/>
<organism evidence="1 2">
    <name type="scientific">Zymoseptoria tritici (strain CBS 115943 / IPO323)</name>
    <name type="common">Speckled leaf blotch fungus</name>
    <name type="synonym">Septoria tritici</name>
    <dbReference type="NCBI Taxonomy" id="336722"/>
    <lineage>
        <taxon>Eukaryota</taxon>
        <taxon>Fungi</taxon>
        <taxon>Dikarya</taxon>
        <taxon>Ascomycota</taxon>
        <taxon>Pezizomycotina</taxon>
        <taxon>Dothideomycetes</taxon>
        <taxon>Dothideomycetidae</taxon>
        <taxon>Mycosphaerellales</taxon>
        <taxon>Mycosphaerellaceae</taxon>
        <taxon>Zymoseptoria</taxon>
    </lineage>
</organism>
<dbReference type="GeneID" id="13398459"/>
<name>F9XLS5_ZYMTI</name>
<reference evidence="1 2" key="1">
    <citation type="journal article" date="2011" name="PLoS Genet.">
        <title>Finished genome of the fungal wheat pathogen Mycosphaerella graminicola reveals dispensome structure, chromosome plasticity, and stealth pathogenesis.</title>
        <authorList>
            <person name="Goodwin S.B."/>
            <person name="Ben M'barek S."/>
            <person name="Dhillon B."/>
            <person name="Wittenberg A.H.J."/>
            <person name="Crane C.F."/>
            <person name="Hane J.K."/>
            <person name="Foster A.J."/>
            <person name="Van der Lee T.A.J."/>
            <person name="Grimwood J."/>
            <person name="Aerts A."/>
            <person name="Antoniw J."/>
            <person name="Bailey A."/>
            <person name="Bluhm B."/>
            <person name="Bowler J."/>
            <person name="Bristow J."/>
            <person name="van der Burgt A."/>
            <person name="Canto-Canche B."/>
            <person name="Churchill A.C.L."/>
            <person name="Conde-Ferraez L."/>
            <person name="Cools H.J."/>
            <person name="Coutinho P.M."/>
            <person name="Csukai M."/>
            <person name="Dehal P."/>
            <person name="De Wit P."/>
            <person name="Donzelli B."/>
            <person name="van de Geest H.C."/>
            <person name="van Ham R.C.H.J."/>
            <person name="Hammond-Kosack K.E."/>
            <person name="Henrissat B."/>
            <person name="Kilian A."/>
            <person name="Kobayashi A.K."/>
            <person name="Koopmann E."/>
            <person name="Kourmpetis Y."/>
            <person name="Kuzniar A."/>
            <person name="Lindquist E."/>
            <person name="Lombard V."/>
            <person name="Maliepaard C."/>
            <person name="Martins N."/>
            <person name="Mehrabi R."/>
            <person name="Nap J.P.H."/>
            <person name="Ponomarenko A."/>
            <person name="Rudd J.J."/>
            <person name="Salamov A."/>
            <person name="Schmutz J."/>
            <person name="Schouten H.J."/>
            <person name="Shapiro H."/>
            <person name="Stergiopoulos I."/>
            <person name="Torriani S.F.F."/>
            <person name="Tu H."/>
            <person name="de Vries R.P."/>
            <person name="Waalwijk C."/>
            <person name="Ware S.B."/>
            <person name="Wiebenga A."/>
            <person name="Zwiers L.-H."/>
            <person name="Oliver R.P."/>
            <person name="Grigoriev I.V."/>
            <person name="Kema G.H.J."/>
        </authorList>
    </citation>
    <scope>NUCLEOTIDE SEQUENCE [LARGE SCALE GENOMIC DNA]</scope>
    <source>
        <strain evidence="2">CBS 115943 / IPO323</strain>
    </source>
</reference>
<dbReference type="KEGG" id="ztr:MYCGRDRAFT_82455"/>
<evidence type="ECO:0000313" key="2">
    <source>
        <dbReference type="Proteomes" id="UP000008062"/>
    </source>
</evidence>
<dbReference type="EMBL" id="CM001205">
    <property type="protein sequence ID" value="EGP84038.1"/>
    <property type="molecule type" value="Genomic_DNA"/>
</dbReference>
<gene>
    <name evidence="1" type="ORF">MYCGRDRAFT_82455</name>
</gene>
<sequence>MVASDNAQFEPVPLVQTFNSLHPYHIPLPTHRSAHGTCQSSGSFWTHAGPTNPSL</sequence>
<dbReference type="RefSeq" id="XP_003849062.1">
    <property type="nucleotide sequence ID" value="XM_003849014.1"/>
</dbReference>
<evidence type="ECO:0000313" key="1">
    <source>
        <dbReference type="EMBL" id="EGP84038.1"/>
    </source>
</evidence>
<dbReference type="VEuPathDB" id="FungiDB:ZTRI_10.420"/>
<protein>
    <submittedName>
        <fullName evidence="1">Uncharacterized protein</fullName>
    </submittedName>
</protein>
<dbReference type="HOGENOM" id="CLU_3038224_0_0_1"/>